<protein>
    <submittedName>
        <fullName evidence="1">Uncharacterized protein</fullName>
    </submittedName>
</protein>
<evidence type="ECO:0000313" key="1">
    <source>
        <dbReference type="EMBL" id="CAK9081009.1"/>
    </source>
</evidence>
<proteinExistence type="predicted"/>
<keyword evidence="2" id="KW-1185">Reference proteome</keyword>
<gene>
    <name evidence="1" type="ORF">CCMP2556_LOCUS39670</name>
</gene>
<accession>A0ABP0Q1W2</accession>
<reference evidence="1 2" key="1">
    <citation type="submission" date="2024-02" db="EMBL/GenBank/DDBJ databases">
        <authorList>
            <person name="Chen Y."/>
            <person name="Shah S."/>
            <person name="Dougan E. K."/>
            <person name="Thang M."/>
            <person name="Chan C."/>
        </authorList>
    </citation>
    <scope>NUCLEOTIDE SEQUENCE [LARGE SCALE GENOMIC DNA]</scope>
</reference>
<dbReference type="InterPro" id="IPR011047">
    <property type="entry name" value="Quinoprotein_ADH-like_sf"/>
</dbReference>
<organism evidence="1 2">
    <name type="scientific">Durusdinium trenchii</name>
    <dbReference type="NCBI Taxonomy" id="1381693"/>
    <lineage>
        <taxon>Eukaryota</taxon>
        <taxon>Sar</taxon>
        <taxon>Alveolata</taxon>
        <taxon>Dinophyceae</taxon>
        <taxon>Suessiales</taxon>
        <taxon>Symbiodiniaceae</taxon>
        <taxon>Durusdinium</taxon>
    </lineage>
</organism>
<evidence type="ECO:0000313" key="2">
    <source>
        <dbReference type="Proteomes" id="UP001642484"/>
    </source>
</evidence>
<dbReference type="Proteomes" id="UP001642484">
    <property type="component" value="Unassembled WGS sequence"/>
</dbReference>
<dbReference type="EMBL" id="CAXAMN010023806">
    <property type="protein sequence ID" value="CAK9081009.1"/>
    <property type="molecule type" value="Genomic_DNA"/>
</dbReference>
<dbReference type="SUPFAM" id="SSF50998">
    <property type="entry name" value="Quinoprotein alcohol dehydrogenase-like"/>
    <property type="match status" value="1"/>
</dbReference>
<sequence length="574" mass="62333">MIITIFSGTESVAMAKDLVDWISRQAQISGDARQDLVRVARRHAWEMQNFAEIICGEPSQNRDLIDVCSPFEIAVLSRAWRMDFGIPSPRKGPRRQRPAERDHLEERQHYIGGHSHMYLLDDYVAADEECQNRPSDVKVVPRVREAWPDNNRYHRDEDKSDKRSVVVHSAWNNKAPGRCPACGTTFLPEDRFCRTCGRRRVSWSDEGPAPANGDEKTALEELREDQETLDHPQREARAASMSLDDALAVAAGTSAIFVAGRGGLKRFELPDLQLTAAAPYAGSADPPGYADLAAGPDFVVCVDLDGCLFRYDSRTCELQAKRAYQPSVVEHSQRIVASQLERLSKPIVGLEGGFGGTSRVAANSKSVYLGGRDGVVTSYSSGSLSLTGRCRLQEGPASAAIGIRAVFLSQYQRLYCAVLSSVYVLATPGMYELARLRGGPRVPVFGSVGAVVESPAGDLVFVADVGGPSIHLWSTKSWQWMARVELPQGFPASCNCPPFLSSVGFVAGGPARHLAAPAAPVLYASTDAGRLMAFDYSRIPPLCIREGPGGGPLSVAESALAVLSQGTLELRPYL</sequence>
<comment type="caution">
    <text evidence="1">The sequence shown here is derived from an EMBL/GenBank/DDBJ whole genome shotgun (WGS) entry which is preliminary data.</text>
</comment>
<name>A0ABP0Q1W2_9DINO</name>